<proteinExistence type="predicted"/>
<dbReference type="EMBL" id="FOPC01000010">
    <property type="protein sequence ID" value="SFG92080.1"/>
    <property type="molecule type" value="Genomic_DNA"/>
</dbReference>
<evidence type="ECO:0000313" key="1">
    <source>
        <dbReference type="EMBL" id="SFG92080.1"/>
    </source>
</evidence>
<dbReference type="GO" id="GO:0016740">
    <property type="term" value="F:transferase activity"/>
    <property type="evidence" value="ECO:0007669"/>
    <property type="project" value="UniProtKB-KW"/>
</dbReference>
<dbReference type="AlphaFoldDB" id="A0A1I2VSG0"/>
<dbReference type="Proteomes" id="UP000199642">
    <property type="component" value="Unassembled WGS sequence"/>
</dbReference>
<sequence length="393" mass="45248">MEKKKKLLFITWDSGTSNYLETLFFPIFDALSQKYGLEVSVIQFSWADKSEVSRINHLAEKAQIKYFHYSVYRKPVASLAAIYSLWIRRKVVLKLIRSQNFDWIMPRSTMPALLIRFLARQINWNATRLAFDADGLPIQERIDFSRLKKGSGQHRFLVKIEKEMLQKADIILTRSNAAIDWHLKENRELNPNKFFKVINGRDPQLFQRNENSRTTFRAKWGIRADEKVLVHSGSLGNAYYLKPVFELMERDSRLKLLILSRNSSWMEQNLPLSLKDRVMSIEGAFKEIQAYLSAADLGICLRTPAPSLKGLAPIKLGEYLLCGLPVWLSPEIGDLRQELGGQESCFLADQNLDQILDWLMGLSPEIHLEARELGLQLYSLEQSAMSYGRALGC</sequence>
<keyword evidence="1" id="KW-0808">Transferase</keyword>
<reference evidence="2" key="1">
    <citation type="submission" date="2016-10" db="EMBL/GenBank/DDBJ databases">
        <authorList>
            <person name="Varghese N."/>
            <person name="Submissions S."/>
        </authorList>
    </citation>
    <scope>NUCLEOTIDE SEQUENCE [LARGE SCALE GENOMIC DNA]</scope>
    <source>
        <strain evidence="2">DSM 19315</strain>
    </source>
</reference>
<gene>
    <name evidence="1" type="ORF">SAMN04487988_110131</name>
</gene>
<keyword evidence="2" id="KW-1185">Reference proteome</keyword>
<dbReference type="SUPFAM" id="SSF53756">
    <property type="entry name" value="UDP-Glycosyltransferase/glycogen phosphorylase"/>
    <property type="match status" value="1"/>
</dbReference>
<organism evidence="1 2">
    <name type="scientific">Algoriphagus hitonicola</name>
    <dbReference type="NCBI Taxonomy" id="435880"/>
    <lineage>
        <taxon>Bacteria</taxon>
        <taxon>Pseudomonadati</taxon>
        <taxon>Bacteroidota</taxon>
        <taxon>Cytophagia</taxon>
        <taxon>Cytophagales</taxon>
        <taxon>Cyclobacteriaceae</taxon>
        <taxon>Algoriphagus</taxon>
    </lineage>
</organism>
<name>A0A1I2VSG0_9BACT</name>
<dbReference type="STRING" id="435880.SAMN04487988_110131"/>
<dbReference type="OrthoDB" id="1220440at2"/>
<evidence type="ECO:0000313" key="2">
    <source>
        <dbReference type="Proteomes" id="UP000199642"/>
    </source>
</evidence>
<dbReference type="Gene3D" id="3.40.50.2000">
    <property type="entry name" value="Glycogen Phosphorylase B"/>
    <property type="match status" value="2"/>
</dbReference>
<protein>
    <submittedName>
        <fullName evidence="1">Glycosyltransferase involved in cell wall bisynthesis</fullName>
    </submittedName>
</protein>
<dbReference type="RefSeq" id="WP_092792779.1">
    <property type="nucleotide sequence ID" value="NZ_FOPC01000010.1"/>
</dbReference>
<accession>A0A1I2VSG0</accession>